<evidence type="ECO:0000256" key="2">
    <source>
        <dbReference type="ARBA" id="ARBA00005695"/>
    </source>
</evidence>
<evidence type="ECO:0000313" key="6">
    <source>
        <dbReference type="Proteomes" id="UP001279642"/>
    </source>
</evidence>
<name>A0ABU5EB94_9PROT</name>
<dbReference type="RefSeq" id="WP_320508695.1">
    <property type="nucleotide sequence ID" value="NZ_JAXCLW010000003.1"/>
</dbReference>
<dbReference type="CDD" id="cd08503">
    <property type="entry name" value="PBP2_NikA_DppA_OppA_like_17"/>
    <property type="match status" value="1"/>
</dbReference>
<reference evidence="5 6" key="1">
    <citation type="journal article" date="2016" name="Antonie Van Leeuwenhoek">
        <title>Dongia soli sp. nov., isolated from soil from Dokdo, Korea.</title>
        <authorList>
            <person name="Kim D.U."/>
            <person name="Lee H."/>
            <person name="Kim H."/>
            <person name="Kim S.G."/>
            <person name="Ka J.O."/>
        </authorList>
    </citation>
    <scope>NUCLEOTIDE SEQUENCE [LARGE SCALE GENOMIC DNA]</scope>
    <source>
        <strain evidence="5 6">D78</strain>
    </source>
</reference>
<dbReference type="InterPro" id="IPR019546">
    <property type="entry name" value="TAT_signal_bac_arc"/>
</dbReference>
<comment type="caution">
    <text evidence="5">The sequence shown here is derived from an EMBL/GenBank/DDBJ whole genome shotgun (WGS) entry which is preliminary data.</text>
</comment>
<evidence type="ECO:0000256" key="3">
    <source>
        <dbReference type="ARBA" id="ARBA00022729"/>
    </source>
</evidence>
<dbReference type="EMBL" id="JAXCLW010000003">
    <property type="protein sequence ID" value="MDY0883621.1"/>
    <property type="molecule type" value="Genomic_DNA"/>
</dbReference>
<evidence type="ECO:0000313" key="5">
    <source>
        <dbReference type="EMBL" id="MDY0883621.1"/>
    </source>
</evidence>
<dbReference type="PIRSF" id="PIRSF002741">
    <property type="entry name" value="MppA"/>
    <property type="match status" value="1"/>
</dbReference>
<comment type="similarity">
    <text evidence="2">Belongs to the bacterial solute-binding protein 5 family.</text>
</comment>
<keyword evidence="6" id="KW-1185">Reference proteome</keyword>
<dbReference type="InterPro" id="IPR000914">
    <property type="entry name" value="SBP_5_dom"/>
</dbReference>
<evidence type="ECO:0000256" key="1">
    <source>
        <dbReference type="ARBA" id="ARBA00004418"/>
    </source>
</evidence>
<dbReference type="Pfam" id="PF00496">
    <property type="entry name" value="SBP_bac_5"/>
    <property type="match status" value="1"/>
</dbReference>
<dbReference type="Gene3D" id="3.90.76.10">
    <property type="entry name" value="Dipeptide-binding Protein, Domain 1"/>
    <property type="match status" value="1"/>
</dbReference>
<protein>
    <submittedName>
        <fullName evidence="5">ABC transporter substrate-binding protein</fullName>
    </submittedName>
</protein>
<accession>A0ABU5EB94</accession>
<feature type="domain" description="Solute-binding protein family 5" evidence="4">
    <location>
        <begin position="96"/>
        <end position="448"/>
    </location>
</feature>
<dbReference type="Proteomes" id="UP001279642">
    <property type="component" value="Unassembled WGS sequence"/>
</dbReference>
<dbReference type="SUPFAM" id="SSF53850">
    <property type="entry name" value="Periplasmic binding protein-like II"/>
    <property type="match status" value="1"/>
</dbReference>
<dbReference type="Gene3D" id="3.40.190.10">
    <property type="entry name" value="Periplasmic binding protein-like II"/>
    <property type="match status" value="1"/>
</dbReference>
<dbReference type="NCBIfam" id="TIGR01409">
    <property type="entry name" value="TAT_signal_seq"/>
    <property type="match status" value="1"/>
</dbReference>
<comment type="subcellular location">
    <subcellularLocation>
        <location evidence="1">Periplasm</location>
    </subcellularLocation>
</comment>
<dbReference type="InterPro" id="IPR006311">
    <property type="entry name" value="TAT_signal"/>
</dbReference>
<dbReference type="PROSITE" id="PS51318">
    <property type="entry name" value="TAT"/>
    <property type="match status" value="1"/>
</dbReference>
<dbReference type="InterPro" id="IPR039424">
    <property type="entry name" value="SBP_5"/>
</dbReference>
<gene>
    <name evidence="5" type="ORF">SMD27_12265</name>
</gene>
<dbReference type="PANTHER" id="PTHR30290">
    <property type="entry name" value="PERIPLASMIC BINDING COMPONENT OF ABC TRANSPORTER"/>
    <property type="match status" value="1"/>
</dbReference>
<sequence length="530" mass="58376">MSELEYWAGRLQKGLISRREFMGRAAALGATAMTSSLVAKIASASEPKKGGFARFAMAGGATTDTIDPGTWPDTYTQCAFYGAMCNNLTEINASGQVVGDLAESYEPDKEAKKWVFKLRKGVTFHNGKDLTATDVVETFKYHMAPNSKSAAKSLLAPVTNVTSDNPNTVIFELNGGNADFPALVSDYHLPIFPAKDGGGIDWAKGIGSGAFILQNFNPGVSTKLKRNPNYHKNNLPYFDEVEFLSVPDVAARTNALTTGEVHFMAGCDLKTLNLLKRNPNVKIQEVEGIGHYTFAMNTAIAPFNNADVRRALKYAIDREEIVKKVFLGHGKAGNDNPIASSVRYAIDPQPKYTYDADKVKFYLKKAGLETLSIDLSVAEAAFPGATDAGVLYSAQAAKAGVNIKVNREPNDGYWDNVWMKKPMVAVYWNGRVTCDWMFTSTYAEGAAWNDTNWKNARFNELLVAARSELDDAKRASMYAEMQQIVHDDSGTIVLVFNNYVNATAKNVAHGDLVKIWDMDGFRMAERWWFE</sequence>
<dbReference type="InterPro" id="IPR030678">
    <property type="entry name" value="Peptide/Ni-bd"/>
</dbReference>
<keyword evidence="3" id="KW-0732">Signal</keyword>
<organism evidence="5 6">
    <name type="scientific">Dongia soli</name>
    <dbReference type="NCBI Taxonomy" id="600628"/>
    <lineage>
        <taxon>Bacteria</taxon>
        <taxon>Pseudomonadati</taxon>
        <taxon>Pseudomonadota</taxon>
        <taxon>Alphaproteobacteria</taxon>
        <taxon>Rhodospirillales</taxon>
        <taxon>Dongiaceae</taxon>
        <taxon>Dongia</taxon>
    </lineage>
</organism>
<dbReference type="Gene3D" id="3.10.105.10">
    <property type="entry name" value="Dipeptide-binding Protein, Domain 3"/>
    <property type="match status" value="1"/>
</dbReference>
<dbReference type="PANTHER" id="PTHR30290:SF38">
    <property type="entry name" value="D,D-DIPEPTIDE-BINDING PERIPLASMIC PROTEIN DDPA-RELATED"/>
    <property type="match status" value="1"/>
</dbReference>
<evidence type="ECO:0000259" key="4">
    <source>
        <dbReference type="Pfam" id="PF00496"/>
    </source>
</evidence>
<proteinExistence type="inferred from homology"/>